<dbReference type="PROSITE" id="PS00107">
    <property type="entry name" value="PROTEIN_KINASE_ATP"/>
    <property type="match status" value="2"/>
</dbReference>
<dbReference type="FunFam" id="1.10.510.10:FF:000095">
    <property type="entry name" value="protein STRUBBELIG-RECEPTOR FAMILY 8"/>
    <property type="match status" value="2"/>
</dbReference>
<keyword evidence="11 16" id="KW-0067">ATP-binding</keyword>
<evidence type="ECO:0000256" key="14">
    <source>
        <dbReference type="ARBA" id="ARBA00023170"/>
    </source>
</evidence>
<feature type="domain" description="Protein kinase" evidence="17">
    <location>
        <begin position="723"/>
        <end position="1011"/>
    </location>
</feature>
<dbReference type="STRING" id="35608.A0A2U1MPX2"/>
<keyword evidence="15" id="KW-0325">Glycoprotein</keyword>
<evidence type="ECO:0000256" key="6">
    <source>
        <dbReference type="ARBA" id="ARBA00022679"/>
    </source>
</evidence>
<dbReference type="SUPFAM" id="SSF56112">
    <property type="entry name" value="Protein kinase-like (PK-like)"/>
    <property type="match status" value="3"/>
</dbReference>
<evidence type="ECO:0000256" key="12">
    <source>
        <dbReference type="ARBA" id="ARBA00022989"/>
    </source>
</evidence>
<keyword evidence="10 18" id="KW-0418">Kinase</keyword>
<comment type="similarity">
    <text evidence="2">In the N-terminal section; belongs to the leguminous lectin family.</text>
</comment>
<evidence type="ECO:0000256" key="16">
    <source>
        <dbReference type="PROSITE-ProRule" id="PRU10141"/>
    </source>
</evidence>
<dbReference type="GO" id="GO:0005886">
    <property type="term" value="C:plasma membrane"/>
    <property type="evidence" value="ECO:0007669"/>
    <property type="project" value="UniProtKB-SubCell"/>
</dbReference>
<dbReference type="InterPro" id="IPR045272">
    <property type="entry name" value="ANXUR1/2-like"/>
</dbReference>
<dbReference type="CDD" id="cd14066">
    <property type="entry name" value="STKc_IRAK"/>
    <property type="match status" value="2"/>
</dbReference>
<evidence type="ECO:0000256" key="11">
    <source>
        <dbReference type="ARBA" id="ARBA00022840"/>
    </source>
</evidence>
<evidence type="ECO:0000256" key="9">
    <source>
        <dbReference type="ARBA" id="ARBA00022741"/>
    </source>
</evidence>
<dbReference type="SMART" id="SM00220">
    <property type="entry name" value="S_TKc"/>
    <property type="match status" value="3"/>
</dbReference>
<keyword evidence="8" id="KW-0732">Signal</keyword>
<dbReference type="Gene3D" id="3.30.200.20">
    <property type="entry name" value="Phosphorylase Kinase, domain 1"/>
    <property type="match status" value="3"/>
</dbReference>
<evidence type="ECO:0000256" key="4">
    <source>
        <dbReference type="ARBA" id="ARBA00022475"/>
    </source>
</evidence>
<proteinExistence type="inferred from homology"/>
<sequence length="1014" mass="112977">MSVATRDNKDPQPSTSSYFVKQFHHFKFSEILLATRNFDESLIIGSGGYAKVYRGTIFNGSTRVNAAFKRLNSLSEEGKKSFLIELEVISRFHNSHIVSLIGFCSHGKEMILVYEYMSRGSLADVLHGYRAPLSWHQRVTICISAACGLEYLHSGMGGKLQIIHRDVKSSNILLDESWDAKITDFGLSTILEKDETSPALSTSIKGTFGYLDPDQVMTGRLTMKSDVYAFGVVLFEVLCRRVALDTSLDQKQWGLASWAQNSMKKGNLKHIIDSEIMGEISPKSLNAFAEIAGRCLQNRTKKRPAMSEVVASLKYVLTLQEKSNKSSKSVGKITLGRMLNMFSISSHGENSATRNFDESLIIGSGGYAKVYRGTIFNGSTRVNAAFKRLNSLSEEGKKSFLIELEVISRFHNSHIVSLIGFCSHGKEMILVYEYMSRGSLADVLHGYRAPLSWHQRVTICISAACGLEYLHSGMGGKLQIIHRDVKSSNILLDESWDAKITDFGLSTILEKDETSPALSTSIKGTFGYLDPDQVMTGRLTMKSDVYAFGVVLFEVLCRRVALDTSLDQKQWGLASWAQNSMKKGNLKHIIDSEIMGEISPKSLNAFAEIAGRCLQNRTKKRPAMSEVVASLKYVLTLQEKSNKSSKSVGKITLGRMLNMFSISSHGENSGNGDLKQSTNSQGNNISYVNMFLDTSEVSTELGIPSPNLKVYTFTDLVTVTSNFSLYMPFGRGGFGKVFLGWVDEKTFAPSHEGVRIAVAVKRCYLDSFQRHAVWLGDVSLLERLVHGNIVSLLGYCSDEHKYFLVYEYMQNRSLDQFLYGNAPHIAGPLSWKTRLRIMIDAARGLTYLHSSKDQVVCGVVKTSDILLDQDFNAKLGDFGLTKFGRKLGETIVSTNVMVPLGYIDQHYFATGSLSVKTDIYGFGAVLLETLTGLKAWDVTRPLKQRNLVHWASSFLAKRSELKKIMDPRLEQKYPIEAAFKCALLTLQCVAYEPQDRPSSEEVLQSLEEIYIVNK</sequence>
<evidence type="ECO:0000256" key="1">
    <source>
        <dbReference type="ARBA" id="ARBA00004251"/>
    </source>
</evidence>
<dbReference type="InterPro" id="IPR008271">
    <property type="entry name" value="Ser/Thr_kinase_AS"/>
</dbReference>
<evidence type="ECO:0000256" key="3">
    <source>
        <dbReference type="ARBA" id="ARBA00010217"/>
    </source>
</evidence>
<evidence type="ECO:0000256" key="15">
    <source>
        <dbReference type="ARBA" id="ARBA00023180"/>
    </source>
</evidence>
<keyword evidence="19" id="KW-1185">Reference proteome</keyword>
<keyword evidence="12" id="KW-1133">Transmembrane helix</keyword>
<feature type="binding site" evidence="16">
    <location>
        <position position="387"/>
    </location>
    <ligand>
        <name>ATP</name>
        <dbReference type="ChEBI" id="CHEBI:30616"/>
    </ligand>
</feature>
<accession>A0A2U1MPX2</accession>
<comment type="subcellular location">
    <subcellularLocation>
        <location evidence="1">Cell membrane</location>
        <topology evidence="1">Single-pass type I membrane protein</topology>
    </subcellularLocation>
</comment>
<evidence type="ECO:0000256" key="10">
    <source>
        <dbReference type="ARBA" id="ARBA00022777"/>
    </source>
</evidence>
<dbReference type="InterPro" id="IPR011009">
    <property type="entry name" value="Kinase-like_dom_sf"/>
</dbReference>
<evidence type="ECO:0000256" key="2">
    <source>
        <dbReference type="ARBA" id="ARBA00008536"/>
    </source>
</evidence>
<dbReference type="Gene3D" id="1.10.510.10">
    <property type="entry name" value="Transferase(Phosphotransferase) domain 1"/>
    <property type="match status" value="3"/>
</dbReference>
<keyword evidence="6" id="KW-0808">Transferase</keyword>
<protein>
    <submittedName>
        <fullName evidence="18">Serine/threonine/dual specificity protein kinase, catalytic domain-containing protein</fullName>
    </submittedName>
</protein>
<keyword evidence="5" id="KW-0723">Serine/threonine-protein kinase</keyword>
<evidence type="ECO:0000256" key="8">
    <source>
        <dbReference type="ARBA" id="ARBA00022729"/>
    </source>
</evidence>
<dbReference type="GO" id="GO:0009506">
    <property type="term" value="C:plasmodesma"/>
    <property type="evidence" value="ECO:0007669"/>
    <property type="project" value="TreeGrafter"/>
</dbReference>
<dbReference type="PROSITE" id="PS00108">
    <property type="entry name" value="PROTEIN_KINASE_ST"/>
    <property type="match status" value="2"/>
</dbReference>
<evidence type="ECO:0000256" key="5">
    <source>
        <dbReference type="ARBA" id="ARBA00022527"/>
    </source>
</evidence>
<evidence type="ECO:0000256" key="7">
    <source>
        <dbReference type="ARBA" id="ARBA00022692"/>
    </source>
</evidence>
<feature type="domain" description="Protein kinase" evidence="17">
    <location>
        <begin position="38"/>
        <end position="316"/>
    </location>
</feature>
<dbReference type="EMBL" id="PKPP01004669">
    <property type="protein sequence ID" value="PWA63300.1"/>
    <property type="molecule type" value="Genomic_DNA"/>
</dbReference>
<keyword evidence="4" id="KW-1003">Cell membrane</keyword>
<keyword evidence="7" id="KW-0812">Transmembrane</keyword>
<dbReference type="FunFam" id="1.10.510.10:FF:000240">
    <property type="entry name" value="Lectin-domain containing receptor kinase A4.3"/>
    <property type="match status" value="1"/>
</dbReference>
<dbReference type="OrthoDB" id="4062651at2759"/>
<comment type="caution">
    <text evidence="18">The sequence shown here is derived from an EMBL/GenBank/DDBJ whole genome shotgun (WGS) entry which is preliminary data.</text>
</comment>
<dbReference type="Proteomes" id="UP000245207">
    <property type="component" value="Unassembled WGS sequence"/>
</dbReference>
<comment type="similarity">
    <text evidence="3">In the C-terminal section; belongs to the protein kinase superfamily. Ser/Thr protein kinase family.</text>
</comment>
<feature type="domain" description="Protein kinase" evidence="17">
    <location>
        <begin position="356"/>
        <end position="634"/>
    </location>
</feature>
<name>A0A2U1MPX2_ARTAN</name>
<dbReference type="PANTHER" id="PTHR27003:SF342">
    <property type="entry name" value="TYROSINE-PROTEIN KINASE, CSF-1_PDGF RECEPTOR FAMILY-RELATED"/>
    <property type="match status" value="1"/>
</dbReference>
<keyword evidence="9 16" id="KW-0547">Nucleotide-binding</keyword>
<organism evidence="18 19">
    <name type="scientific">Artemisia annua</name>
    <name type="common">Sweet wormwood</name>
    <dbReference type="NCBI Taxonomy" id="35608"/>
    <lineage>
        <taxon>Eukaryota</taxon>
        <taxon>Viridiplantae</taxon>
        <taxon>Streptophyta</taxon>
        <taxon>Embryophyta</taxon>
        <taxon>Tracheophyta</taxon>
        <taxon>Spermatophyta</taxon>
        <taxon>Magnoliopsida</taxon>
        <taxon>eudicotyledons</taxon>
        <taxon>Gunneridae</taxon>
        <taxon>Pentapetalae</taxon>
        <taxon>asterids</taxon>
        <taxon>campanulids</taxon>
        <taxon>Asterales</taxon>
        <taxon>Asteraceae</taxon>
        <taxon>Asteroideae</taxon>
        <taxon>Anthemideae</taxon>
        <taxon>Artemisiinae</taxon>
        <taxon>Artemisia</taxon>
    </lineage>
</organism>
<dbReference type="GO" id="GO:0004714">
    <property type="term" value="F:transmembrane receptor protein tyrosine kinase activity"/>
    <property type="evidence" value="ECO:0007669"/>
    <property type="project" value="InterPro"/>
</dbReference>
<dbReference type="InterPro" id="IPR001245">
    <property type="entry name" value="Ser-Thr/Tyr_kinase_cat_dom"/>
</dbReference>
<dbReference type="PROSITE" id="PS50011">
    <property type="entry name" value="PROTEIN_KINASE_DOM"/>
    <property type="match status" value="3"/>
</dbReference>
<keyword evidence="13" id="KW-0472">Membrane</keyword>
<dbReference type="FunFam" id="3.30.200.20:FF:000039">
    <property type="entry name" value="receptor-like protein kinase FERONIA"/>
    <property type="match status" value="2"/>
</dbReference>
<dbReference type="Pfam" id="PF07714">
    <property type="entry name" value="PK_Tyr_Ser-Thr"/>
    <property type="match status" value="3"/>
</dbReference>
<reference evidence="18 19" key="1">
    <citation type="journal article" date="2018" name="Mol. Plant">
        <title>The genome of Artemisia annua provides insight into the evolution of Asteraceae family and artemisinin biosynthesis.</title>
        <authorList>
            <person name="Shen Q."/>
            <person name="Zhang L."/>
            <person name="Liao Z."/>
            <person name="Wang S."/>
            <person name="Yan T."/>
            <person name="Shi P."/>
            <person name="Liu M."/>
            <person name="Fu X."/>
            <person name="Pan Q."/>
            <person name="Wang Y."/>
            <person name="Lv Z."/>
            <person name="Lu X."/>
            <person name="Zhang F."/>
            <person name="Jiang W."/>
            <person name="Ma Y."/>
            <person name="Chen M."/>
            <person name="Hao X."/>
            <person name="Li L."/>
            <person name="Tang Y."/>
            <person name="Lv G."/>
            <person name="Zhou Y."/>
            <person name="Sun X."/>
            <person name="Brodelius P.E."/>
            <person name="Rose J.K.C."/>
            <person name="Tang K."/>
        </authorList>
    </citation>
    <scope>NUCLEOTIDE SEQUENCE [LARGE SCALE GENOMIC DNA]</scope>
    <source>
        <strain evidence="19">cv. Huhao1</strain>
        <tissue evidence="18">Leaf</tissue>
    </source>
</reference>
<dbReference type="GO" id="GO:0002229">
    <property type="term" value="P:defense response to oomycetes"/>
    <property type="evidence" value="ECO:0007669"/>
    <property type="project" value="UniProtKB-ARBA"/>
</dbReference>
<dbReference type="AlphaFoldDB" id="A0A2U1MPX2"/>
<dbReference type="InterPro" id="IPR000719">
    <property type="entry name" value="Prot_kinase_dom"/>
</dbReference>
<gene>
    <name evidence="18" type="ORF">CTI12_AA355560</name>
</gene>
<keyword evidence="14" id="KW-0675">Receptor</keyword>
<dbReference type="GO" id="GO:0005524">
    <property type="term" value="F:ATP binding"/>
    <property type="evidence" value="ECO:0007669"/>
    <property type="project" value="UniProtKB-UniRule"/>
</dbReference>
<feature type="binding site" evidence="16">
    <location>
        <position position="69"/>
    </location>
    <ligand>
        <name>ATP</name>
        <dbReference type="ChEBI" id="CHEBI:30616"/>
    </ligand>
</feature>
<evidence type="ECO:0000259" key="17">
    <source>
        <dbReference type="PROSITE" id="PS50011"/>
    </source>
</evidence>
<dbReference type="GO" id="GO:0004674">
    <property type="term" value="F:protein serine/threonine kinase activity"/>
    <property type="evidence" value="ECO:0007669"/>
    <property type="project" value="UniProtKB-KW"/>
</dbReference>
<evidence type="ECO:0000256" key="13">
    <source>
        <dbReference type="ARBA" id="ARBA00023136"/>
    </source>
</evidence>
<evidence type="ECO:0000313" key="19">
    <source>
        <dbReference type="Proteomes" id="UP000245207"/>
    </source>
</evidence>
<dbReference type="InterPro" id="IPR017441">
    <property type="entry name" value="Protein_kinase_ATP_BS"/>
</dbReference>
<dbReference type="PANTHER" id="PTHR27003">
    <property type="entry name" value="OS07G0166700 PROTEIN"/>
    <property type="match status" value="1"/>
</dbReference>
<evidence type="ECO:0000313" key="18">
    <source>
        <dbReference type="EMBL" id="PWA63300.1"/>
    </source>
</evidence>